<accession>A0A1R2AL27</accession>
<evidence type="ECO:0000256" key="1">
    <source>
        <dbReference type="SAM" id="MobiDB-lite"/>
    </source>
</evidence>
<dbReference type="EMBL" id="MPUH01002428">
    <property type="protein sequence ID" value="OMJ65130.1"/>
    <property type="molecule type" value="Genomic_DNA"/>
</dbReference>
<protein>
    <submittedName>
        <fullName evidence="2">Uncharacterized protein</fullName>
    </submittedName>
</protein>
<dbReference type="AlphaFoldDB" id="A0A1R2AL27"/>
<comment type="caution">
    <text evidence="2">The sequence shown here is derived from an EMBL/GenBank/DDBJ whole genome shotgun (WGS) entry which is preliminary data.</text>
</comment>
<reference evidence="2 3" key="1">
    <citation type="submission" date="2016-11" db="EMBL/GenBank/DDBJ databases">
        <title>The macronuclear genome of Stentor coeruleus: a giant cell with tiny introns.</title>
        <authorList>
            <person name="Slabodnick M."/>
            <person name="Ruby J.G."/>
            <person name="Reiff S.B."/>
            <person name="Swart E.C."/>
            <person name="Gosai S."/>
            <person name="Prabakaran S."/>
            <person name="Witkowska E."/>
            <person name="Larue G.E."/>
            <person name="Fisher S."/>
            <person name="Freeman R.M."/>
            <person name="Gunawardena J."/>
            <person name="Chu W."/>
            <person name="Stover N.A."/>
            <person name="Gregory B.D."/>
            <person name="Nowacki M."/>
            <person name="Derisi J."/>
            <person name="Roy S.W."/>
            <person name="Marshall W.F."/>
            <person name="Sood P."/>
        </authorList>
    </citation>
    <scope>NUCLEOTIDE SEQUENCE [LARGE SCALE GENOMIC DNA]</scope>
    <source>
        <strain evidence="2">WM001</strain>
    </source>
</reference>
<proteinExistence type="predicted"/>
<dbReference type="Proteomes" id="UP000187209">
    <property type="component" value="Unassembled WGS sequence"/>
</dbReference>
<evidence type="ECO:0000313" key="3">
    <source>
        <dbReference type="Proteomes" id="UP000187209"/>
    </source>
</evidence>
<organism evidence="2 3">
    <name type="scientific">Stentor coeruleus</name>
    <dbReference type="NCBI Taxonomy" id="5963"/>
    <lineage>
        <taxon>Eukaryota</taxon>
        <taxon>Sar</taxon>
        <taxon>Alveolata</taxon>
        <taxon>Ciliophora</taxon>
        <taxon>Postciliodesmatophora</taxon>
        <taxon>Heterotrichea</taxon>
        <taxon>Heterotrichida</taxon>
        <taxon>Stentoridae</taxon>
        <taxon>Stentor</taxon>
    </lineage>
</organism>
<feature type="region of interest" description="Disordered" evidence="1">
    <location>
        <begin position="1"/>
        <end position="30"/>
    </location>
</feature>
<sequence length="402" mass="45399">MDTSKRLNSKAIETKEAKHSNQGQTPTSTRKRLLEQALNKDKLTARNKSVSVAKNSEKIVLNSSKAFCQLVKKNLQHESLTNKPYEELYKVGPIQERVHRSKSPSCTKLDNSFDISKGSLRINRRKSAERLKPTPTVQKVPKKPIEKPADCIGKIANQFSVKKIQDLKDCSIKGNEELGRALLALLIDVDYHIKDSPYYSVDIFLDYISSPGIVVQTLKKIQALVVTEKITEKNITNSYEIFSKIDILTNSPGHLLMASLMDTIFKFKNLPGKYIKFIKQSDVPKVVAMEKLNQSIAEVKKVSKALKKTHVKAESLGFPNSVLMTKEDTFIESPPEKSESEISLNNTIESVPISEKFDSFRDSKKILLDKFFTRMLNPLIPHEEAIPDRSPLQDIKKSLKTS</sequence>
<name>A0A1R2AL27_9CILI</name>
<keyword evidence="3" id="KW-1185">Reference proteome</keyword>
<gene>
    <name evidence="2" type="ORF">SteCoe_39158</name>
</gene>
<evidence type="ECO:0000313" key="2">
    <source>
        <dbReference type="EMBL" id="OMJ65130.1"/>
    </source>
</evidence>